<proteinExistence type="predicted"/>
<reference evidence="1" key="1">
    <citation type="submission" date="2023-04" db="EMBL/GenBank/DDBJ databases">
        <title>Macrococci isolated from food, foodproducing animals, and human clinical materials.</title>
        <authorList>
            <person name="Maslanova I."/>
            <person name="Svec P."/>
            <person name="Sedlacek I."/>
            <person name="Novakova D."/>
            <person name="Keller J.E."/>
            <person name="Schwendener S."/>
            <person name="Finstrlova A."/>
            <person name="Botka T."/>
            <person name="Kovarovic V."/>
            <person name="Petras P."/>
            <person name="Perreten V."/>
            <person name="Pantucek R."/>
        </authorList>
    </citation>
    <scope>NUCLEOTIDE SEQUENCE</scope>
    <source>
        <strain evidence="1">NRL/St 13/116</strain>
    </source>
</reference>
<evidence type="ECO:0000313" key="1">
    <source>
        <dbReference type="EMBL" id="WZE67872.1"/>
    </source>
</evidence>
<organism evidence="1">
    <name type="scientific">Macrococcus psychrotolerans</name>
    <dbReference type="NCBI Taxonomy" id="3039389"/>
    <lineage>
        <taxon>Bacteria</taxon>
        <taxon>Bacillati</taxon>
        <taxon>Bacillota</taxon>
        <taxon>Bacilli</taxon>
        <taxon>Bacillales</taxon>
        <taxon>Staphylococcaceae</taxon>
        <taxon>Macrococcus</taxon>
    </lineage>
</organism>
<gene>
    <name evidence="1" type="ORF">QA540_05515</name>
</gene>
<protein>
    <submittedName>
        <fullName evidence="1">Uncharacterized protein</fullName>
    </submittedName>
</protein>
<sequence length="259" mass="30641">MRNLKFEFDLFFISEAFLNEHQHNLLNTLVVPKEEFKKNSSLSNVVNHSTYQTWHLTYEFVIVAEPGWYESIENTFKDALKQEMIDNGTQLINDDRLITSAYWDTLSQKEQIRFIQQFDDEPSKTDITQFSRISHLTALHNKFPENHGANCLSATIYALTKNPFILEQWVHQETFMLFLNRLGYKEVESSFSSGNISGNIICFYYDDLLTHACYAIDDEYVFNKQGQTFWEPWMIERFVTIQSKRDEVNYKIYKKIKVG</sequence>
<dbReference type="RefSeq" id="WP_420495989.1">
    <property type="nucleotide sequence ID" value="NZ_CP124585.1"/>
</dbReference>
<dbReference type="EMBL" id="CP124585">
    <property type="protein sequence ID" value="WZE67872.1"/>
    <property type="molecule type" value="Genomic_DNA"/>
</dbReference>
<name>A0AAU6RCM9_9STAP</name>
<accession>A0AAU6RCM9</accession>
<dbReference type="AlphaFoldDB" id="A0AAU6RCM9"/>